<evidence type="ECO:0000256" key="1">
    <source>
        <dbReference type="SAM" id="Phobius"/>
    </source>
</evidence>
<feature type="transmembrane region" description="Helical" evidence="1">
    <location>
        <begin position="183"/>
        <end position="201"/>
    </location>
</feature>
<feature type="transmembrane region" description="Helical" evidence="1">
    <location>
        <begin position="90"/>
        <end position="115"/>
    </location>
</feature>
<keyword evidence="1" id="KW-0472">Membrane</keyword>
<name>A0A934M2J0_9CLOT</name>
<proteinExistence type="predicted"/>
<dbReference type="EMBL" id="JAEEGB010000026">
    <property type="protein sequence ID" value="MBI6874469.1"/>
    <property type="molecule type" value="Genomic_DNA"/>
</dbReference>
<gene>
    <name evidence="2" type="ORF">I6U51_17490</name>
</gene>
<dbReference type="PANTHER" id="PTHR37305:SF1">
    <property type="entry name" value="MEMBRANE PROTEIN"/>
    <property type="match status" value="1"/>
</dbReference>
<comment type="caution">
    <text evidence="2">The sequence shown here is derived from an EMBL/GenBank/DDBJ whole genome shotgun (WGS) entry which is preliminary data.</text>
</comment>
<protein>
    <recommendedName>
        <fullName evidence="4">ABC-2 family transporter protein</fullName>
    </recommendedName>
</protein>
<feature type="transmembrane region" description="Helical" evidence="1">
    <location>
        <begin position="47"/>
        <end position="69"/>
    </location>
</feature>
<sequence length="270" mass="30743">MFKSKNGIIALILFFILSISMIFIKPQLGGAGDYKDIAFWKVFNYRAFHPFMTSIMLIIIITIFSNIYTDEVISTVDNLILSSRNKHKVLYSKLALSIGVPTFLYIVYLAIQFIITNIQYGKPINGELQAIRMFDTPLLLKDGDTIYKFVLLKIGIMLIILISLGVLASLFSFITTNSIQSTSGFLIFIFLGKAMTLIKFLPKEALLIFSKINFIDLIFNFNEFVGMYFGRLKVFSTSLDVTNLCLSIIIAALFIEIFLCKNIFKKFLTR</sequence>
<keyword evidence="3" id="KW-1185">Reference proteome</keyword>
<dbReference type="AlphaFoldDB" id="A0A934M2J0"/>
<keyword evidence="1" id="KW-1133">Transmembrane helix</keyword>
<accession>A0A934M2J0</accession>
<reference evidence="2" key="1">
    <citation type="submission" date="2020-12" db="EMBL/GenBank/DDBJ databases">
        <title>Clostridium thailandense sp. nov., a novel acetogenic bacterium isolated from peat land soil in Thailand.</title>
        <authorList>
            <person name="Chaikitkaew S."/>
            <person name="Birkeland N.K."/>
        </authorList>
    </citation>
    <scope>NUCLEOTIDE SEQUENCE</scope>
    <source>
        <strain evidence="2">DSM 17425</strain>
    </source>
</reference>
<evidence type="ECO:0008006" key="4">
    <source>
        <dbReference type="Google" id="ProtNLM"/>
    </source>
</evidence>
<feature type="transmembrane region" description="Helical" evidence="1">
    <location>
        <begin position="146"/>
        <end position="171"/>
    </location>
</feature>
<organism evidence="2 3">
    <name type="scientific">Clostridium aciditolerans</name>
    <dbReference type="NCBI Taxonomy" id="339861"/>
    <lineage>
        <taxon>Bacteria</taxon>
        <taxon>Bacillati</taxon>
        <taxon>Bacillota</taxon>
        <taxon>Clostridia</taxon>
        <taxon>Eubacteriales</taxon>
        <taxon>Clostridiaceae</taxon>
        <taxon>Clostridium</taxon>
    </lineage>
</organism>
<feature type="transmembrane region" description="Helical" evidence="1">
    <location>
        <begin position="241"/>
        <end position="260"/>
    </location>
</feature>
<keyword evidence="1" id="KW-0812">Transmembrane</keyword>
<dbReference type="Proteomes" id="UP000622687">
    <property type="component" value="Unassembled WGS sequence"/>
</dbReference>
<evidence type="ECO:0000313" key="3">
    <source>
        <dbReference type="Proteomes" id="UP000622687"/>
    </source>
</evidence>
<evidence type="ECO:0000313" key="2">
    <source>
        <dbReference type="EMBL" id="MBI6874469.1"/>
    </source>
</evidence>
<dbReference type="PANTHER" id="PTHR37305">
    <property type="entry name" value="INTEGRAL MEMBRANE PROTEIN-RELATED"/>
    <property type="match status" value="1"/>
</dbReference>